<proteinExistence type="predicted"/>
<feature type="transmembrane region" description="Helical" evidence="5">
    <location>
        <begin position="84"/>
        <end position="105"/>
    </location>
</feature>
<keyword evidence="3" id="KW-0597">Phosphoprotein</keyword>
<dbReference type="InterPro" id="IPR005467">
    <property type="entry name" value="His_kinase_dom"/>
</dbReference>
<dbReference type="InterPro" id="IPR004358">
    <property type="entry name" value="Sig_transdc_His_kin-like_C"/>
</dbReference>
<evidence type="ECO:0000256" key="5">
    <source>
        <dbReference type="SAM" id="Phobius"/>
    </source>
</evidence>
<dbReference type="OrthoDB" id="9806995at2"/>
<dbReference type="SMART" id="SM00387">
    <property type="entry name" value="HATPase_c"/>
    <property type="match status" value="1"/>
</dbReference>
<evidence type="ECO:0000313" key="8">
    <source>
        <dbReference type="Proteomes" id="UP000181790"/>
    </source>
</evidence>
<gene>
    <name evidence="7" type="ORF">BLX24_18845</name>
</gene>
<dbReference type="InterPro" id="IPR036097">
    <property type="entry name" value="HisK_dim/P_sf"/>
</dbReference>
<feature type="transmembrane region" description="Helical" evidence="5">
    <location>
        <begin position="112"/>
        <end position="129"/>
    </location>
</feature>
<dbReference type="PRINTS" id="PR00344">
    <property type="entry name" value="BCTRLSENSOR"/>
</dbReference>
<dbReference type="EC" id="2.7.13.3" evidence="2"/>
<dbReference type="SUPFAM" id="SSF47384">
    <property type="entry name" value="Homodimeric domain of signal transducing histidine kinase"/>
    <property type="match status" value="1"/>
</dbReference>
<feature type="transmembrane region" description="Helical" evidence="5">
    <location>
        <begin position="32"/>
        <end position="51"/>
    </location>
</feature>
<accession>A0A1S2VFL5</accession>
<comment type="catalytic activity">
    <reaction evidence="1">
        <text>ATP + protein L-histidine = ADP + protein N-phospho-L-histidine.</text>
        <dbReference type="EC" id="2.7.13.3"/>
    </reaction>
</comment>
<sequence>MGLPTHFLIAFFTIQQLRKTTKDNPDFPEVDLYLHIGWYATIGLIAGGYIFNIEQAATIGMMLISFAAMYQIHTTAAFQPYRYIIGIAGPYLGVSLLAQLIRFIAPDFYKSIDMFVEGFILITFVWGWANWSSMRKQQKALEEERKKREAEQENNRLISAQRDELEYLVSERTAELTKQKEELERALNELKTTQAQLIQREKMASLGELTAGIAHEIQNPLNFVNNFSEVSVELLDELEEERRKDTSSRDEGLEDEILSDLRQNLEKISHHGHRADSIVRGMMEHSRTSNGEKRPTDLNALTDEYMKLAYHGLRAKDKSFNAQLFTKYAENIGEIYLAPQEIGRVLINLFSNAFYALQEKQRNANGPVVFQPSLKVSTQLENGKVVLRIKDNGTGIPQEIINKIYQPFFTTKPTGQGTGLGLSLSYDIITKGHGGDIKVESVEGMGTTFEISLPKT</sequence>
<evidence type="ECO:0000313" key="7">
    <source>
        <dbReference type="EMBL" id="OIN57547.1"/>
    </source>
</evidence>
<keyword evidence="5" id="KW-0812">Transmembrane</keyword>
<keyword evidence="5" id="KW-1133">Transmembrane helix</keyword>
<name>A0A1S2VFL5_9BACT</name>
<keyword evidence="4" id="KW-0175">Coiled coil</keyword>
<dbReference type="Pfam" id="PF02518">
    <property type="entry name" value="HATPase_c"/>
    <property type="match status" value="1"/>
</dbReference>
<keyword evidence="5" id="KW-0472">Membrane</keyword>
<dbReference type="GO" id="GO:0000155">
    <property type="term" value="F:phosphorelay sensor kinase activity"/>
    <property type="evidence" value="ECO:0007669"/>
    <property type="project" value="InterPro"/>
</dbReference>
<dbReference type="InterPro" id="IPR036890">
    <property type="entry name" value="HATPase_C_sf"/>
</dbReference>
<feature type="domain" description="Histidine kinase" evidence="6">
    <location>
        <begin position="212"/>
        <end position="456"/>
    </location>
</feature>
<protein>
    <recommendedName>
        <fullName evidence="2">histidine kinase</fullName>
        <ecNumber evidence="2">2.7.13.3</ecNumber>
    </recommendedName>
</protein>
<dbReference type="PANTHER" id="PTHR43065">
    <property type="entry name" value="SENSOR HISTIDINE KINASE"/>
    <property type="match status" value="1"/>
</dbReference>
<dbReference type="PROSITE" id="PS50109">
    <property type="entry name" value="HIS_KIN"/>
    <property type="match status" value="1"/>
</dbReference>
<evidence type="ECO:0000256" key="3">
    <source>
        <dbReference type="ARBA" id="ARBA00022553"/>
    </source>
</evidence>
<dbReference type="SUPFAM" id="SSF55874">
    <property type="entry name" value="ATPase domain of HSP90 chaperone/DNA topoisomerase II/histidine kinase"/>
    <property type="match status" value="1"/>
</dbReference>
<reference evidence="7 8" key="1">
    <citation type="submission" date="2016-10" db="EMBL/GenBank/DDBJ databases">
        <title>Arsenicibacter rosenii gen. nov., sp. nov., an efficient arsenic-methylating bacterium isolated from an arsenic-contaminated paddy soil.</title>
        <authorList>
            <person name="Huang K."/>
        </authorList>
    </citation>
    <scope>NUCLEOTIDE SEQUENCE [LARGE SCALE GENOMIC DNA]</scope>
    <source>
        <strain evidence="7 8">SM-1</strain>
    </source>
</reference>
<feature type="coiled-coil region" evidence="4">
    <location>
        <begin position="133"/>
        <end position="203"/>
    </location>
</feature>
<evidence type="ECO:0000256" key="4">
    <source>
        <dbReference type="SAM" id="Coils"/>
    </source>
</evidence>
<evidence type="ECO:0000256" key="2">
    <source>
        <dbReference type="ARBA" id="ARBA00012438"/>
    </source>
</evidence>
<evidence type="ECO:0000256" key="1">
    <source>
        <dbReference type="ARBA" id="ARBA00000085"/>
    </source>
</evidence>
<evidence type="ECO:0000259" key="6">
    <source>
        <dbReference type="PROSITE" id="PS50109"/>
    </source>
</evidence>
<dbReference type="InterPro" id="IPR003594">
    <property type="entry name" value="HATPase_dom"/>
</dbReference>
<organism evidence="7 8">
    <name type="scientific">Arsenicibacter rosenii</name>
    <dbReference type="NCBI Taxonomy" id="1750698"/>
    <lineage>
        <taxon>Bacteria</taxon>
        <taxon>Pseudomonadati</taxon>
        <taxon>Bacteroidota</taxon>
        <taxon>Cytophagia</taxon>
        <taxon>Cytophagales</taxon>
        <taxon>Spirosomataceae</taxon>
        <taxon>Arsenicibacter</taxon>
    </lineage>
</organism>
<dbReference type="PANTHER" id="PTHR43065:SF42">
    <property type="entry name" value="TWO-COMPONENT SENSOR PPRA"/>
    <property type="match status" value="1"/>
</dbReference>
<comment type="caution">
    <text evidence="7">The sequence shown here is derived from an EMBL/GenBank/DDBJ whole genome shotgun (WGS) entry which is preliminary data.</text>
</comment>
<dbReference type="EMBL" id="MORL01000011">
    <property type="protein sequence ID" value="OIN57547.1"/>
    <property type="molecule type" value="Genomic_DNA"/>
</dbReference>
<dbReference type="Proteomes" id="UP000181790">
    <property type="component" value="Unassembled WGS sequence"/>
</dbReference>
<keyword evidence="8" id="KW-1185">Reference proteome</keyword>
<keyword evidence="7" id="KW-0808">Transferase</keyword>
<dbReference type="AlphaFoldDB" id="A0A1S2VFL5"/>
<dbReference type="SMART" id="SM00388">
    <property type="entry name" value="HisKA"/>
    <property type="match status" value="1"/>
</dbReference>
<dbReference type="Gene3D" id="3.30.565.10">
    <property type="entry name" value="Histidine kinase-like ATPase, C-terminal domain"/>
    <property type="match status" value="1"/>
</dbReference>
<dbReference type="InterPro" id="IPR003661">
    <property type="entry name" value="HisK_dim/P_dom"/>
</dbReference>
<dbReference type="CDD" id="cd00082">
    <property type="entry name" value="HisKA"/>
    <property type="match status" value="1"/>
</dbReference>
<dbReference type="Gene3D" id="1.10.287.130">
    <property type="match status" value="1"/>
</dbReference>
<keyword evidence="7" id="KW-0418">Kinase</keyword>
<dbReference type="RefSeq" id="WP_071504749.1">
    <property type="nucleotide sequence ID" value="NZ_MORL01000011.1"/>
</dbReference>